<evidence type="ECO:0000256" key="9">
    <source>
        <dbReference type="ARBA" id="ARBA00022989"/>
    </source>
</evidence>
<dbReference type="InterPro" id="IPR007891">
    <property type="entry name" value="CHASE3"/>
</dbReference>
<feature type="domain" description="HAMP" evidence="14">
    <location>
        <begin position="205"/>
        <end position="258"/>
    </location>
</feature>
<dbReference type="InterPro" id="IPR036097">
    <property type="entry name" value="HisK_dim/P_sf"/>
</dbReference>
<dbReference type="Pfam" id="PF02518">
    <property type="entry name" value="HATPase_c"/>
    <property type="match status" value="1"/>
</dbReference>
<dbReference type="FunFam" id="3.30.565.10:FF:000006">
    <property type="entry name" value="Sensor histidine kinase WalK"/>
    <property type="match status" value="1"/>
</dbReference>
<dbReference type="SMART" id="SM00387">
    <property type="entry name" value="HATPase_c"/>
    <property type="match status" value="1"/>
</dbReference>
<comment type="subcellular location">
    <subcellularLocation>
        <location evidence="3">Cell membrane</location>
    </subcellularLocation>
</comment>
<dbReference type="PANTHER" id="PTHR43711:SF1">
    <property type="entry name" value="HISTIDINE KINASE 1"/>
    <property type="match status" value="1"/>
</dbReference>
<keyword evidence="7 12" id="KW-0812">Transmembrane</keyword>
<keyword evidence="16" id="KW-1185">Reference proteome</keyword>
<evidence type="ECO:0000313" key="15">
    <source>
        <dbReference type="EMBL" id="MBB4694011.1"/>
    </source>
</evidence>
<dbReference type="InterPro" id="IPR003660">
    <property type="entry name" value="HAMP_dom"/>
</dbReference>
<dbReference type="GO" id="GO:0000155">
    <property type="term" value="F:phosphorelay sensor kinase activity"/>
    <property type="evidence" value="ECO:0007669"/>
    <property type="project" value="InterPro"/>
</dbReference>
<dbReference type="InterPro" id="IPR004358">
    <property type="entry name" value="Sig_transdc_His_kin-like_C"/>
</dbReference>
<comment type="caution">
    <text evidence="15">The sequence shown here is derived from an EMBL/GenBank/DDBJ whole genome shotgun (WGS) entry which is preliminary data.</text>
</comment>
<dbReference type="PROSITE" id="PS50885">
    <property type="entry name" value="HAMP"/>
    <property type="match status" value="1"/>
</dbReference>
<proteinExistence type="predicted"/>
<dbReference type="Gene3D" id="3.30.565.10">
    <property type="entry name" value="Histidine kinase-like ATPase, C-terminal domain"/>
    <property type="match status" value="1"/>
</dbReference>
<dbReference type="InterPro" id="IPR036890">
    <property type="entry name" value="HATPase_C_sf"/>
</dbReference>
<gene>
    <name evidence="15" type="ORF">BKA14_004159</name>
</gene>
<dbReference type="EMBL" id="JACHMF010000001">
    <property type="protein sequence ID" value="MBB4694011.1"/>
    <property type="molecule type" value="Genomic_DNA"/>
</dbReference>
<keyword evidence="10" id="KW-0902">Two-component regulatory system</keyword>
<evidence type="ECO:0000256" key="7">
    <source>
        <dbReference type="ARBA" id="ARBA00022692"/>
    </source>
</evidence>
<protein>
    <recommendedName>
        <fullName evidence="4">histidine kinase</fullName>
        <ecNumber evidence="4">2.7.13.3</ecNumber>
    </recommendedName>
</protein>
<evidence type="ECO:0000256" key="1">
    <source>
        <dbReference type="ARBA" id="ARBA00000085"/>
    </source>
</evidence>
<dbReference type="SMART" id="SM00388">
    <property type="entry name" value="HisKA"/>
    <property type="match status" value="1"/>
</dbReference>
<dbReference type="GO" id="GO:0005886">
    <property type="term" value="C:plasma membrane"/>
    <property type="evidence" value="ECO:0007669"/>
    <property type="project" value="UniProtKB-SubCell"/>
</dbReference>
<dbReference type="Pfam" id="PF00672">
    <property type="entry name" value="HAMP"/>
    <property type="match status" value="1"/>
</dbReference>
<evidence type="ECO:0000256" key="12">
    <source>
        <dbReference type="SAM" id="Phobius"/>
    </source>
</evidence>
<dbReference type="RefSeq" id="WP_184952567.1">
    <property type="nucleotide sequence ID" value="NZ_BOMC01000052.1"/>
</dbReference>
<organism evidence="15 16">
    <name type="scientific">Paractinoplanes abujensis</name>
    <dbReference type="NCBI Taxonomy" id="882441"/>
    <lineage>
        <taxon>Bacteria</taxon>
        <taxon>Bacillati</taxon>
        <taxon>Actinomycetota</taxon>
        <taxon>Actinomycetes</taxon>
        <taxon>Micromonosporales</taxon>
        <taxon>Micromonosporaceae</taxon>
        <taxon>Paractinoplanes</taxon>
    </lineage>
</organism>
<dbReference type="InterPro" id="IPR003661">
    <property type="entry name" value="HisK_dim/P_dom"/>
</dbReference>
<dbReference type="SUPFAM" id="SSF47384">
    <property type="entry name" value="Homodimeric domain of signal transducing histidine kinase"/>
    <property type="match status" value="1"/>
</dbReference>
<evidence type="ECO:0000256" key="4">
    <source>
        <dbReference type="ARBA" id="ARBA00012438"/>
    </source>
</evidence>
<evidence type="ECO:0000259" key="13">
    <source>
        <dbReference type="PROSITE" id="PS50109"/>
    </source>
</evidence>
<dbReference type="GO" id="GO:0005509">
    <property type="term" value="F:calcium ion binding"/>
    <property type="evidence" value="ECO:0007669"/>
    <property type="project" value="UniProtKB-ARBA"/>
</dbReference>
<dbReference type="Gene3D" id="6.10.340.10">
    <property type="match status" value="1"/>
</dbReference>
<dbReference type="PANTHER" id="PTHR43711">
    <property type="entry name" value="TWO-COMPONENT HISTIDINE KINASE"/>
    <property type="match status" value="1"/>
</dbReference>
<evidence type="ECO:0000256" key="5">
    <source>
        <dbReference type="ARBA" id="ARBA00022553"/>
    </source>
</evidence>
<dbReference type="EC" id="2.7.13.3" evidence="4"/>
<evidence type="ECO:0000256" key="10">
    <source>
        <dbReference type="ARBA" id="ARBA00023012"/>
    </source>
</evidence>
<keyword evidence="5" id="KW-0597">Phosphoprotein</keyword>
<dbReference type="Proteomes" id="UP000542742">
    <property type="component" value="Unassembled WGS sequence"/>
</dbReference>
<comment type="cofactor">
    <cofactor evidence="2">
        <name>a divalent metal cation</name>
        <dbReference type="ChEBI" id="CHEBI:60240"/>
    </cofactor>
</comment>
<dbReference type="SUPFAM" id="SSF158472">
    <property type="entry name" value="HAMP domain-like"/>
    <property type="match status" value="1"/>
</dbReference>
<dbReference type="PROSITE" id="PS50109">
    <property type="entry name" value="HIS_KIN"/>
    <property type="match status" value="1"/>
</dbReference>
<evidence type="ECO:0000256" key="11">
    <source>
        <dbReference type="ARBA" id="ARBA00023136"/>
    </source>
</evidence>
<evidence type="ECO:0000256" key="3">
    <source>
        <dbReference type="ARBA" id="ARBA00004236"/>
    </source>
</evidence>
<dbReference type="FunFam" id="1.10.287.130:FF:000001">
    <property type="entry name" value="Two-component sensor histidine kinase"/>
    <property type="match status" value="1"/>
</dbReference>
<evidence type="ECO:0000259" key="14">
    <source>
        <dbReference type="PROSITE" id="PS50885"/>
    </source>
</evidence>
<dbReference type="Gene3D" id="1.10.287.130">
    <property type="match status" value="1"/>
</dbReference>
<dbReference type="PRINTS" id="PR00344">
    <property type="entry name" value="BCTRLSENSOR"/>
</dbReference>
<evidence type="ECO:0000256" key="2">
    <source>
        <dbReference type="ARBA" id="ARBA00001968"/>
    </source>
</evidence>
<reference evidence="15 16" key="1">
    <citation type="submission" date="2020-08" db="EMBL/GenBank/DDBJ databases">
        <title>Sequencing the genomes of 1000 actinobacteria strains.</title>
        <authorList>
            <person name="Klenk H.-P."/>
        </authorList>
    </citation>
    <scope>NUCLEOTIDE SEQUENCE [LARGE SCALE GENOMIC DNA]</scope>
    <source>
        <strain evidence="15 16">DSM 45518</strain>
    </source>
</reference>
<evidence type="ECO:0000256" key="6">
    <source>
        <dbReference type="ARBA" id="ARBA00022679"/>
    </source>
</evidence>
<dbReference type="CDD" id="cd00082">
    <property type="entry name" value="HisKA"/>
    <property type="match status" value="1"/>
</dbReference>
<name>A0A7W7CVZ4_9ACTN</name>
<keyword evidence="11 12" id="KW-0472">Membrane</keyword>
<accession>A0A7W7CVZ4</accession>
<feature type="transmembrane region" description="Helical" evidence="12">
    <location>
        <begin position="179"/>
        <end position="201"/>
    </location>
</feature>
<sequence length="499" mass="53034">MRRDGSVGRLLSRAFAVLVALILGSGLAELAAVLVQHRAVQQLTGEVQPAQLANAGLRAVLTDAQRGLRGYLLTGDEQMLDTYYVARSDYTVAGDDLRRLSAGKHSDAAVAADQIGKADLWWAVAERQRLEPPRSQAAIDLAEQGKPLFQDFIAANDELRFTLAARADRLRDRANALQGAAIAVVSVLTAAAAVAALVTAVRTSRRITRPLGAVVETLEAVREGKLDARADATAGPAEIRAVAEAVNAAAEQSEHIRRHEGQVSARLQALDTVKTDFMSTVSHELRTPLTSISGYLELMRDSEPGELSDAQRKMLEVISRNTKRLRDLIEDILTLSKIESGSYGSDRTPLDLAKVIDKALVGVGPVAARNAVALHLDVRGPLPVHGDGAQLDRVLDNVLANAVKFTPAGGTVTVRAESRDGHAVLAVADTGMGIPADEQQALFVRFFRATNAIKQAVPGTGLGLAIVRTIIDNHDGSITVDSTENVGTTVTITLPSQPA</sequence>
<dbReference type="SUPFAM" id="SSF55874">
    <property type="entry name" value="ATPase domain of HSP90 chaperone/DNA topoisomerase II/histidine kinase"/>
    <property type="match status" value="1"/>
</dbReference>
<dbReference type="SMART" id="SM00304">
    <property type="entry name" value="HAMP"/>
    <property type="match status" value="1"/>
</dbReference>
<evidence type="ECO:0000256" key="8">
    <source>
        <dbReference type="ARBA" id="ARBA00022777"/>
    </source>
</evidence>
<dbReference type="Pfam" id="PF00512">
    <property type="entry name" value="HisKA"/>
    <property type="match status" value="1"/>
</dbReference>
<feature type="domain" description="Histidine kinase" evidence="13">
    <location>
        <begin position="280"/>
        <end position="498"/>
    </location>
</feature>
<dbReference type="InterPro" id="IPR005467">
    <property type="entry name" value="His_kinase_dom"/>
</dbReference>
<keyword evidence="9 12" id="KW-1133">Transmembrane helix</keyword>
<dbReference type="InterPro" id="IPR003594">
    <property type="entry name" value="HATPase_dom"/>
</dbReference>
<dbReference type="AlphaFoldDB" id="A0A7W7CVZ4"/>
<dbReference type="InterPro" id="IPR050736">
    <property type="entry name" value="Sensor_HK_Regulatory"/>
</dbReference>
<dbReference type="Pfam" id="PF05227">
    <property type="entry name" value="CHASE3"/>
    <property type="match status" value="1"/>
</dbReference>
<keyword evidence="6" id="KW-0808">Transferase</keyword>
<evidence type="ECO:0000313" key="16">
    <source>
        <dbReference type="Proteomes" id="UP000542742"/>
    </source>
</evidence>
<keyword evidence="8 15" id="KW-0418">Kinase</keyword>
<comment type="catalytic activity">
    <reaction evidence="1">
        <text>ATP + protein L-histidine = ADP + protein N-phospho-L-histidine.</text>
        <dbReference type="EC" id="2.7.13.3"/>
    </reaction>
</comment>